<evidence type="ECO:0000313" key="3">
    <source>
        <dbReference type="Proteomes" id="UP000001194"/>
    </source>
</evidence>
<evidence type="ECO:0000313" key="2">
    <source>
        <dbReference type="EMBL" id="EDR03817.1"/>
    </source>
</evidence>
<dbReference type="GeneID" id="6081221"/>
<dbReference type="OrthoDB" id="2637823at2759"/>
<sequence length="331" mass="35941">MPTELGCAMDTSGQLKDADNIDWYHSESDSRSLPRLAASTLPAVITAEALDSDGKPIPPKQPQAANRAKCSHKPCAKKLKPDTGVESDDKDDDFTMGSSDSESSDSSIEVEAVSNAELASVLLSKTLPMMGRRSGTKKQKRTAPTIIKVEDEDSPHQVSECSLSPDDENTILEEIRPLDQVGSSSGNKTKSKSATKNPIDYFYKSFARGADGGVGNPGDKHFQCCHSNRKIFTLKKTGKSNLTSMVNNLKACSPSMFQLFVALKERPSNQLITEDKIRIASGEKVLDPRKSKEFFKNLKTASENIRAAFEKQAVNAAIRSLGSRKIQAAPC</sequence>
<dbReference type="AlphaFoldDB" id="B0DNZ5"/>
<proteinExistence type="predicted"/>
<dbReference type="InParanoid" id="B0DNZ5"/>
<dbReference type="RefSeq" id="XP_001885670.1">
    <property type="nucleotide sequence ID" value="XM_001885635.1"/>
</dbReference>
<name>B0DNZ5_LACBS</name>
<protein>
    <submittedName>
        <fullName evidence="2">Predicted protein</fullName>
    </submittedName>
</protein>
<feature type="compositionally biased region" description="Low complexity" evidence="1">
    <location>
        <begin position="98"/>
        <end position="111"/>
    </location>
</feature>
<reference evidence="2 3" key="1">
    <citation type="journal article" date="2008" name="Nature">
        <title>The genome of Laccaria bicolor provides insights into mycorrhizal symbiosis.</title>
        <authorList>
            <person name="Martin F."/>
            <person name="Aerts A."/>
            <person name="Ahren D."/>
            <person name="Brun A."/>
            <person name="Danchin E.G.J."/>
            <person name="Duchaussoy F."/>
            <person name="Gibon J."/>
            <person name="Kohler A."/>
            <person name="Lindquist E."/>
            <person name="Pereda V."/>
            <person name="Salamov A."/>
            <person name="Shapiro H.J."/>
            <person name="Wuyts J."/>
            <person name="Blaudez D."/>
            <person name="Buee M."/>
            <person name="Brokstein P."/>
            <person name="Canbaeck B."/>
            <person name="Cohen D."/>
            <person name="Courty P.E."/>
            <person name="Coutinho P.M."/>
            <person name="Delaruelle C."/>
            <person name="Detter J.C."/>
            <person name="Deveau A."/>
            <person name="DiFazio S."/>
            <person name="Duplessis S."/>
            <person name="Fraissinet-Tachet L."/>
            <person name="Lucic E."/>
            <person name="Frey-Klett P."/>
            <person name="Fourrey C."/>
            <person name="Feussner I."/>
            <person name="Gay G."/>
            <person name="Grimwood J."/>
            <person name="Hoegger P.J."/>
            <person name="Jain P."/>
            <person name="Kilaru S."/>
            <person name="Labbe J."/>
            <person name="Lin Y.C."/>
            <person name="Legue V."/>
            <person name="Le Tacon F."/>
            <person name="Marmeisse R."/>
            <person name="Melayah D."/>
            <person name="Montanini B."/>
            <person name="Muratet M."/>
            <person name="Nehls U."/>
            <person name="Niculita-Hirzel H."/>
            <person name="Oudot-Le Secq M.P."/>
            <person name="Peter M."/>
            <person name="Quesneville H."/>
            <person name="Rajashekar B."/>
            <person name="Reich M."/>
            <person name="Rouhier N."/>
            <person name="Schmutz J."/>
            <person name="Yin T."/>
            <person name="Chalot M."/>
            <person name="Henrissat B."/>
            <person name="Kuees U."/>
            <person name="Lucas S."/>
            <person name="Van de Peer Y."/>
            <person name="Podila G.K."/>
            <person name="Polle A."/>
            <person name="Pukkila P.J."/>
            <person name="Richardson P.M."/>
            <person name="Rouze P."/>
            <person name="Sanders I.R."/>
            <person name="Stajich J.E."/>
            <person name="Tunlid A."/>
            <person name="Tuskan G."/>
            <person name="Grigoriev I.V."/>
        </authorList>
    </citation>
    <scope>NUCLEOTIDE SEQUENCE [LARGE SCALE GENOMIC DNA]</scope>
    <source>
        <strain evidence="3">S238N-H82 / ATCC MYA-4686</strain>
    </source>
</reference>
<dbReference type="Proteomes" id="UP000001194">
    <property type="component" value="Unassembled WGS sequence"/>
</dbReference>
<gene>
    <name evidence="2" type="ORF">LACBIDRAFT_331271</name>
</gene>
<accession>B0DNZ5</accession>
<organism evidence="3">
    <name type="scientific">Laccaria bicolor (strain S238N-H82 / ATCC MYA-4686)</name>
    <name type="common">Bicoloured deceiver</name>
    <name type="synonym">Laccaria laccata var. bicolor</name>
    <dbReference type="NCBI Taxonomy" id="486041"/>
    <lineage>
        <taxon>Eukaryota</taxon>
        <taxon>Fungi</taxon>
        <taxon>Dikarya</taxon>
        <taxon>Basidiomycota</taxon>
        <taxon>Agaricomycotina</taxon>
        <taxon>Agaricomycetes</taxon>
        <taxon>Agaricomycetidae</taxon>
        <taxon>Agaricales</taxon>
        <taxon>Agaricineae</taxon>
        <taxon>Hydnangiaceae</taxon>
        <taxon>Laccaria</taxon>
    </lineage>
</organism>
<keyword evidence="3" id="KW-1185">Reference proteome</keyword>
<feature type="region of interest" description="Disordered" evidence="1">
    <location>
        <begin position="49"/>
        <end position="111"/>
    </location>
</feature>
<dbReference type="KEGG" id="lbc:LACBIDRAFT_331271"/>
<dbReference type="EMBL" id="DS547122">
    <property type="protein sequence ID" value="EDR03817.1"/>
    <property type="molecule type" value="Genomic_DNA"/>
</dbReference>
<feature type="compositionally biased region" description="Basic residues" evidence="1">
    <location>
        <begin position="69"/>
        <end position="78"/>
    </location>
</feature>
<dbReference type="HOGENOM" id="CLU_055644_0_0_1"/>
<feature type="compositionally biased region" description="Acidic residues" evidence="1">
    <location>
        <begin position="85"/>
        <end position="94"/>
    </location>
</feature>
<evidence type="ECO:0000256" key="1">
    <source>
        <dbReference type="SAM" id="MobiDB-lite"/>
    </source>
</evidence>